<sequence length="329" mass="33630">MKSRPLLLLALPIFLILFGLALSLGPRPITFNELWNALVARDFNRPEDIVVWSLRIPRLVAALFCGAALGAAGSIMQTVTRNPLADPGLLGINAGAAFGVVIFIAVAGDAITLARSVAAMAGATSGALAVLALGAFAGSRPHPIRLLLAGAAVSAFFLAIVRGFLLLSQQALDTYRFWVMGGLDGISMAAIGTLSPLFTAGLVLAVAAGLMLNAYVLGEDLARSLGVDIRLAYLLALAAAVCLCSAVVTLAGPIGFVGLIAPHLAMRLVAGDERIRLLVSALLGATILLAADIAGRLLFAGTGMQAGVMVAVIGAPALILAIRRGRVGV</sequence>
<dbReference type="PANTHER" id="PTHR30472">
    <property type="entry name" value="FERRIC ENTEROBACTIN TRANSPORT SYSTEM PERMEASE PROTEIN"/>
    <property type="match status" value="1"/>
</dbReference>
<organism evidence="9 10">
    <name type="scientific">Neorhizobium galegae bv. officinalis</name>
    <dbReference type="NCBI Taxonomy" id="323656"/>
    <lineage>
        <taxon>Bacteria</taxon>
        <taxon>Pseudomonadati</taxon>
        <taxon>Pseudomonadota</taxon>
        <taxon>Alphaproteobacteria</taxon>
        <taxon>Hyphomicrobiales</taxon>
        <taxon>Rhizobiaceae</taxon>
        <taxon>Rhizobium/Agrobacterium group</taxon>
        <taxon>Neorhizobium</taxon>
    </lineage>
</organism>
<proteinExistence type="inferred from homology"/>
<evidence type="ECO:0000313" key="10">
    <source>
        <dbReference type="Proteomes" id="UP000039660"/>
    </source>
</evidence>
<evidence type="ECO:0000256" key="7">
    <source>
        <dbReference type="ARBA" id="ARBA00023136"/>
    </source>
</evidence>
<evidence type="ECO:0000256" key="6">
    <source>
        <dbReference type="ARBA" id="ARBA00022989"/>
    </source>
</evidence>
<feature type="transmembrane region" description="Helical" evidence="8">
    <location>
        <begin position="186"/>
        <end position="217"/>
    </location>
</feature>
<keyword evidence="7 8" id="KW-0472">Membrane</keyword>
<name>A0A0T7GFX6_NEOGA</name>
<dbReference type="RefSeq" id="WP_046632279.1">
    <property type="nucleotide sequence ID" value="NZ_CCRK01000002.1"/>
</dbReference>
<comment type="similarity">
    <text evidence="2">Belongs to the binding-protein-dependent transport system permease family. FecCD subfamily.</text>
</comment>
<dbReference type="SUPFAM" id="SSF81345">
    <property type="entry name" value="ABC transporter involved in vitamin B12 uptake, BtuC"/>
    <property type="match status" value="1"/>
</dbReference>
<evidence type="ECO:0000256" key="5">
    <source>
        <dbReference type="ARBA" id="ARBA00022692"/>
    </source>
</evidence>
<feature type="transmembrane region" description="Helical" evidence="8">
    <location>
        <begin position="56"/>
        <end position="76"/>
    </location>
</feature>
<dbReference type="AlphaFoldDB" id="A0A0T7GFX6"/>
<reference evidence="9 10" key="1">
    <citation type="submission" date="2014-08" db="EMBL/GenBank/DDBJ databases">
        <authorList>
            <person name="Chen Y.-H."/>
        </authorList>
    </citation>
    <scope>NUCLEOTIDE SEQUENCE [LARGE SCALE GENOMIC DNA]</scope>
</reference>
<accession>A0A0T7GFX6</accession>
<evidence type="ECO:0000256" key="4">
    <source>
        <dbReference type="ARBA" id="ARBA00022475"/>
    </source>
</evidence>
<feature type="transmembrane region" description="Helical" evidence="8">
    <location>
        <begin position="146"/>
        <end position="166"/>
    </location>
</feature>
<evidence type="ECO:0000256" key="3">
    <source>
        <dbReference type="ARBA" id="ARBA00022448"/>
    </source>
</evidence>
<evidence type="ECO:0000313" key="9">
    <source>
        <dbReference type="EMBL" id="CDZ46087.1"/>
    </source>
</evidence>
<feature type="transmembrane region" description="Helical" evidence="8">
    <location>
        <begin position="229"/>
        <end position="248"/>
    </location>
</feature>
<dbReference type="EMBL" id="CCRK01000002">
    <property type="protein sequence ID" value="CDZ46087.1"/>
    <property type="molecule type" value="Genomic_DNA"/>
</dbReference>
<keyword evidence="6 8" id="KW-1133">Transmembrane helix</keyword>
<dbReference type="GO" id="GO:0033214">
    <property type="term" value="P:siderophore-iron import into cell"/>
    <property type="evidence" value="ECO:0007669"/>
    <property type="project" value="TreeGrafter"/>
</dbReference>
<keyword evidence="5 8" id="KW-0812">Transmembrane</keyword>
<feature type="transmembrane region" description="Helical" evidence="8">
    <location>
        <begin position="277"/>
        <end position="298"/>
    </location>
</feature>
<keyword evidence="3" id="KW-0813">Transport</keyword>
<gene>
    <name evidence="9" type="ORF">NGAL_HAMBI1189_12300</name>
</gene>
<feature type="transmembrane region" description="Helical" evidence="8">
    <location>
        <begin position="113"/>
        <end position="134"/>
    </location>
</feature>
<comment type="subcellular location">
    <subcellularLocation>
        <location evidence="1">Cell membrane</location>
        <topology evidence="1">Multi-pass membrane protein</topology>
    </subcellularLocation>
</comment>
<dbReference type="PANTHER" id="PTHR30472:SF1">
    <property type="entry name" value="FE(3+) DICITRATE TRANSPORT SYSTEM PERMEASE PROTEIN FECC-RELATED"/>
    <property type="match status" value="1"/>
</dbReference>
<dbReference type="GO" id="GO:0022857">
    <property type="term" value="F:transmembrane transporter activity"/>
    <property type="evidence" value="ECO:0007669"/>
    <property type="project" value="InterPro"/>
</dbReference>
<dbReference type="InterPro" id="IPR000522">
    <property type="entry name" value="ABC_transptr_permease_BtuC"/>
</dbReference>
<dbReference type="InterPro" id="IPR037294">
    <property type="entry name" value="ABC_BtuC-like"/>
</dbReference>
<dbReference type="Pfam" id="PF01032">
    <property type="entry name" value="FecCD"/>
    <property type="match status" value="1"/>
</dbReference>
<dbReference type="CDD" id="cd06550">
    <property type="entry name" value="TM_ABC_iron-siderophores_like"/>
    <property type="match status" value="1"/>
</dbReference>
<dbReference type="GO" id="GO:0005886">
    <property type="term" value="C:plasma membrane"/>
    <property type="evidence" value="ECO:0007669"/>
    <property type="project" value="UniProtKB-SubCell"/>
</dbReference>
<evidence type="ECO:0000256" key="2">
    <source>
        <dbReference type="ARBA" id="ARBA00007935"/>
    </source>
</evidence>
<evidence type="ECO:0000256" key="8">
    <source>
        <dbReference type="SAM" id="Phobius"/>
    </source>
</evidence>
<evidence type="ECO:0000256" key="1">
    <source>
        <dbReference type="ARBA" id="ARBA00004651"/>
    </source>
</evidence>
<feature type="transmembrane region" description="Helical" evidence="8">
    <location>
        <begin position="254"/>
        <end position="270"/>
    </location>
</feature>
<dbReference type="Gene3D" id="1.10.3470.10">
    <property type="entry name" value="ABC transporter involved in vitamin B12 uptake, BtuC"/>
    <property type="match status" value="1"/>
</dbReference>
<feature type="transmembrane region" description="Helical" evidence="8">
    <location>
        <begin position="304"/>
        <end position="322"/>
    </location>
</feature>
<feature type="transmembrane region" description="Helical" evidence="8">
    <location>
        <begin position="88"/>
        <end position="107"/>
    </location>
</feature>
<protein>
    <submittedName>
        <fullName evidence="9">FecCD transport family protein</fullName>
    </submittedName>
</protein>
<keyword evidence="4" id="KW-1003">Cell membrane</keyword>
<dbReference type="Proteomes" id="UP000039660">
    <property type="component" value="Unassembled WGS sequence"/>
</dbReference>